<gene>
    <name evidence="15" type="ORF">SCABRO_02506</name>
</gene>
<dbReference type="SMART" id="SM00304">
    <property type="entry name" value="HAMP"/>
    <property type="match status" value="1"/>
</dbReference>
<organism evidence="15 16">
    <name type="scientific">Candidatus Scalindua brodae</name>
    <dbReference type="NCBI Taxonomy" id="237368"/>
    <lineage>
        <taxon>Bacteria</taxon>
        <taxon>Pseudomonadati</taxon>
        <taxon>Planctomycetota</taxon>
        <taxon>Candidatus Brocadiia</taxon>
        <taxon>Candidatus Brocadiales</taxon>
        <taxon>Candidatus Scalinduaceae</taxon>
        <taxon>Candidatus Scalindua</taxon>
    </lineage>
</organism>
<proteinExistence type="predicted"/>
<keyword evidence="6" id="KW-0547">Nucleotide-binding</keyword>
<evidence type="ECO:0000256" key="10">
    <source>
        <dbReference type="ARBA" id="ARBA00023012"/>
    </source>
</evidence>
<dbReference type="SMART" id="SM00091">
    <property type="entry name" value="PAS"/>
    <property type="match status" value="2"/>
</dbReference>
<protein>
    <recommendedName>
        <fullName evidence="17">Two-component sensor kinase</fullName>
    </recommendedName>
</protein>
<evidence type="ECO:0000259" key="13">
    <source>
        <dbReference type="PROSITE" id="PS50113"/>
    </source>
</evidence>
<dbReference type="CDD" id="cd00130">
    <property type="entry name" value="PAS"/>
    <property type="match status" value="2"/>
</dbReference>
<name>A0A0B0EI77_9BACT</name>
<evidence type="ECO:0000259" key="14">
    <source>
        <dbReference type="PROSITE" id="PS50885"/>
    </source>
</evidence>
<keyword evidence="8" id="KW-0067">ATP-binding</keyword>
<evidence type="ECO:0008006" key="17">
    <source>
        <dbReference type="Google" id="ProtNLM"/>
    </source>
</evidence>
<dbReference type="AlphaFoldDB" id="A0A0B0EI77"/>
<keyword evidence="3" id="KW-0597">Phosphoprotein</keyword>
<dbReference type="InterPro" id="IPR001610">
    <property type="entry name" value="PAC"/>
</dbReference>
<evidence type="ECO:0000313" key="15">
    <source>
        <dbReference type="EMBL" id="KHE91746.1"/>
    </source>
</evidence>
<dbReference type="Gene3D" id="3.30.450.20">
    <property type="entry name" value="PAS domain"/>
    <property type="match status" value="3"/>
</dbReference>
<evidence type="ECO:0000256" key="3">
    <source>
        <dbReference type="ARBA" id="ARBA00022553"/>
    </source>
</evidence>
<dbReference type="eggNOG" id="COG2202">
    <property type="taxonomic scope" value="Bacteria"/>
</dbReference>
<keyword evidence="9 12" id="KW-1133">Transmembrane helix</keyword>
<dbReference type="InterPro" id="IPR029151">
    <property type="entry name" value="Sensor-like_sf"/>
</dbReference>
<dbReference type="NCBIfam" id="TIGR00229">
    <property type="entry name" value="sensory_box"/>
    <property type="match status" value="2"/>
</dbReference>
<dbReference type="eggNOG" id="COG5000">
    <property type="taxonomic scope" value="Bacteria"/>
</dbReference>
<evidence type="ECO:0000256" key="4">
    <source>
        <dbReference type="ARBA" id="ARBA00022679"/>
    </source>
</evidence>
<dbReference type="CDD" id="cd06225">
    <property type="entry name" value="HAMP"/>
    <property type="match status" value="1"/>
</dbReference>
<evidence type="ECO:0000256" key="6">
    <source>
        <dbReference type="ARBA" id="ARBA00022741"/>
    </source>
</evidence>
<reference evidence="15 16" key="1">
    <citation type="submission" date="2014-10" db="EMBL/GenBank/DDBJ databases">
        <title>Draft genome of anammox bacterium scalindua brodae, obtained using differential coverage binning of sequence data from two enrichment reactors.</title>
        <authorList>
            <person name="Speth D.R."/>
            <person name="Russ L."/>
            <person name="Kartal B."/>
            <person name="Op den Camp H.J."/>
            <person name="Dutilh B.E."/>
            <person name="Jetten M.S."/>
        </authorList>
    </citation>
    <scope>NUCLEOTIDE SEQUENCE [LARGE SCALE GENOMIC DNA]</scope>
    <source>
        <strain evidence="15">RU1</strain>
    </source>
</reference>
<dbReference type="Proteomes" id="UP000030652">
    <property type="component" value="Unassembled WGS sequence"/>
</dbReference>
<feature type="transmembrane region" description="Helical" evidence="12">
    <location>
        <begin position="312"/>
        <end position="332"/>
    </location>
</feature>
<dbReference type="PANTHER" id="PTHR44757">
    <property type="entry name" value="DIGUANYLATE CYCLASE DGCP"/>
    <property type="match status" value="1"/>
</dbReference>
<evidence type="ECO:0000256" key="9">
    <source>
        <dbReference type="ARBA" id="ARBA00022989"/>
    </source>
</evidence>
<dbReference type="CDD" id="cd18773">
    <property type="entry name" value="PDC1_HK_sensor"/>
    <property type="match status" value="1"/>
</dbReference>
<comment type="caution">
    <text evidence="15">The sequence shown here is derived from an EMBL/GenBank/DDBJ whole genome shotgun (WGS) entry which is preliminary data.</text>
</comment>
<evidence type="ECO:0000256" key="2">
    <source>
        <dbReference type="ARBA" id="ARBA00022475"/>
    </source>
</evidence>
<dbReference type="PROSITE" id="PS50113">
    <property type="entry name" value="PAC"/>
    <property type="match status" value="2"/>
</dbReference>
<keyword evidence="7" id="KW-0418">Kinase</keyword>
<dbReference type="InterPro" id="IPR003660">
    <property type="entry name" value="HAMP_dom"/>
</dbReference>
<evidence type="ECO:0000256" key="1">
    <source>
        <dbReference type="ARBA" id="ARBA00004651"/>
    </source>
</evidence>
<dbReference type="Pfam" id="PF13426">
    <property type="entry name" value="PAS_9"/>
    <property type="match status" value="2"/>
</dbReference>
<evidence type="ECO:0000256" key="11">
    <source>
        <dbReference type="ARBA" id="ARBA00023136"/>
    </source>
</evidence>
<dbReference type="PROSITE" id="PS50885">
    <property type="entry name" value="HAMP"/>
    <property type="match status" value="1"/>
</dbReference>
<evidence type="ECO:0000313" key="16">
    <source>
        <dbReference type="Proteomes" id="UP000030652"/>
    </source>
</evidence>
<dbReference type="InterPro" id="IPR052155">
    <property type="entry name" value="Biofilm_reg_signaling"/>
</dbReference>
<dbReference type="InterPro" id="IPR000014">
    <property type="entry name" value="PAS"/>
</dbReference>
<dbReference type="PANTHER" id="PTHR44757:SF2">
    <property type="entry name" value="BIOFILM ARCHITECTURE MAINTENANCE PROTEIN MBAA"/>
    <property type="match status" value="1"/>
</dbReference>
<feature type="domain" description="PAC" evidence="13">
    <location>
        <begin position="593"/>
        <end position="636"/>
    </location>
</feature>
<dbReference type="InterPro" id="IPR035965">
    <property type="entry name" value="PAS-like_dom_sf"/>
</dbReference>
<dbReference type="Pfam" id="PF02743">
    <property type="entry name" value="dCache_1"/>
    <property type="match status" value="1"/>
</dbReference>
<dbReference type="GO" id="GO:0000160">
    <property type="term" value="P:phosphorelay signal transduction system"/>
    <property type="evidence" value="ECO:0007669"/>
    <property type="project" value="UniProtKB-KW"/>
</dbReference>
<feature type="domain" description="HAMP" evidence="14">
    <location>
        <begin position="334"/>
        <end position="387"/>
    </location>
</feature>
<dbReference type="EMBL" id="JRYO01000179">
    <property type="protein sequence ID" value="KHE91746.1"/>
    <property type="molecule type" value="Genomic_DNA"/>
</dbReference>
<dbReference type="SUPFAM" id="SSF158472">
    <property type="entry name" value="HAMP domain-like"/>
    <property type="match status" value="1"/>
</dbReference>
<comment type="subcellular location">
    <subcellularLocation>
        <location evidence="1">Cell membrane</location>
        <topology evidence="1">Multi-pass membrane protein</topology>
    </subcellularLocation>
</comment>
<keyword evidence="10" id="KW-0902">Two-component regulatory system</keyword>
<accession>A0A0B0EI77</accession>
<feature type="domain" description="PAC" evidence="13">
    <location>
        <begin position="462"/>
        <end position="518"/>
    </location>
</feature>
<dbReference type="Gene3D" id="6.10.340.10">
    <property type="match status" value="1"/>
</dbReference>
<dbReference type="GO" id="GO:0005886">
    <property type="term" value="C:plasma membrane"/>
    <property type="evidence" value="ECO:0007669"/>
    <property type="project" value="UniProtKB-SubCell"/>
</dbReference>
<evidence type="ECO:0000256" key="5">
    <source>
        <dbReference type="ARBA" id="ARBA00022692"/>
    </source>
</evidence>
<dbReference type="SUPFAM" id="SSF55785">
    <property type="entry name" value="PYP-like sensor domain (PAS domain)"/>
    <property type="match status" value="2"/>
</dbReference>
<evidence type="ECO:0000256" key="8">
    <source>
        <dbReference type="ARBA" id="ARBA00022840"/>
    </source>
</evidence>
<dbReference type="InterPro" id="IPR033479">
    <property type="entry name" value="dCache_1"/>
</dbReference>
<keyword evidence="5 12" id="KW-0812">Transmembrane</keyword>
<dbReference type="SUPFAM" id="SSF103190">
    <property type="entry name" value="Sensory domain-like"/>
    <property type="match status" value="1"/>
</dbReference>
<dbReference type="SMART" id="SM00086">
    <property type="entry name" value="PAC"/>
    <property type="match status" value="2"/>
</dbReference>
<dbReference type="GO" id="GO:0016301">
    <property type="term" value="F:kinase activity"/>
    <property type="evidence" value="ECO:0007669"/>
    <property type="project" value="UniProtKB-KW"/>
</dbReference>
<keyword evidence="2" id="KW-1003">Cell membrane</keyword>
<evidence type="ECO:0000256" key="12">
    <source>
        <dbReference type="SAM" id="Phobius"/>
    </source>
</evidence>
<keyword evidence="4" id="KW-0808">Transferase</keyword>
<dbReference type="Pfam" id="PF00672">
    <property type="entry name" value="HAMP"/>
    <property type="match status" value="1"/>
</dbReference>
<evidence type="ECO:0000256" key="7">
    <source>
        <dbReference type="ARBA" id="ARBA00022777"/>
    </source>
</evidence>
<keyword evidence="11 12" id="KW-0472">Membrane</keyword>
<dbReference type="GO" id="GO:0005524">
    <property type="term" value="F:ATP binding"/>
    <property type="evidence" value="ECO:0007669"/>
    <property type="project" value="UniProtKB-KW"/>
</dbReference>
<sequence>MFISIQNKIIVLLIVFTLLPFVVLKIVAFPKVEADVEKLQIRHLSSAGHKQAVLVSNWMRERMTDVLVIADNPYMANSVNLAKGDTEYTETLRYLELIAVEYGYMGASVCDNKGLVTIATIEEEVGRNLLNKDYIKNALQGKTLVSSIMPSEVPLVNEFDEKEVGVPTMFVSTPLRNKIDDIIGVVVLRVHAGTLSNMMNSLKFGMTGESYLVNEQGYMISESRFSDQLKKKGIIKKRCSLELKVTDPETGELTSGVAHCIAGNNGFDRNGYSDYTGITVLGVWHWLPEFKWGIITEIDIDEGYGLAHNLHFIVNAILFVIAFPVILAAYLMGRQVANPILRLRALTDKIATGEDLSQRIDIKQKDEIGGLADAFNKMISSLEANKLELSASEKQYKRRIQSLMEGIYECGPGVDGVFTWINQAGAEILGYNTPEEVLGKKVETIYIDLKDREELIEKLEKDGVSKGFVTHCKKSNGEQFYMERTSNMVRDENGNPVLIFGVFRDITERKKLEEELYASEQQHKALLNSISDGVYQCVPGLDGAYTYINLAGAEILGYSSPAEVIGTRVVDIFVNSQDRNELIEMLNKEGVCRNYTAFCKKKNGERFIYEVSCSLVRDETGKPIMIEGIFRDMTDQ</sequence>
<dbReference type="InterPro" id="IPR000700">
    <property type="entry name" value="PAS-assoc_C"/>
</dbReference>